<dbReference type="ExpressionAtlas" id="A5BSM1">
    <property type="expression patterns" value="baseline and differential"/>
</dbReference>
<sequence>MDDLPLWLDVNEDPSNDYFVENLWHHPNHLSEEMVQYMIDVFLFLADSSKLFSSEGGLDKYRNLKTGTSVSIKIIDKEKILKVGMVDQIKREISVMRLARHPNVVKLYEVMASKTKIYFVMEYAKGKELFNKVAKGKLKEDVARKYFQQLISVVDFYHNRGVYHRD</sequence>
<dbReference type="PANTHER" id="PTHR43895">
    <property type="entry name" value="CALCIUM/CALMODULIN-DEPENDENT PROTEIN KINASE KINASE-RELATED"/>
    <property type="match status" value="1"/>
</dbReference>
<dbReference type="SUPFAM" id="SSF56112">
    <property type="entry name" value="Protein kinase-like (PK-like)"/>
    <property type="match status" value="1"/>
</dbReference>
<dbReference type="GO" id="GO:0005524">
    <property type="term" value="F:ATP binding"/>
    <property type="evidence" value="ECO:0007669"/>
    <property type="project" value="UniProtKB-KW"/>
</dbReference>
<evidence type="ECO:0000256" key="1">
    <source>
        <dbReference type="ARBA" id="ARBA00022527"/>
    </source>
</evidence>
<keyword evidence="1" id="KW-0723">Serine/threonine-protein kinase</keyword>
<evidence type="ECO:0000313" key="7">
    <source>
        <dbReference type="EMBL" id="CAN79265.1"/>
    </source>
</evidence>
<keyword evidence="5" id="KW-0067">ATP-binding</keyword>
<dbReference type="PROSITE" id="PS50011">
    <property type="entry name" value="PROTEIN_KINASE_DOM"/>
    <property type="match status" value="1"/>
</dbReference>
<dbReference type="InterPro" id="IPR000719">
    <property type="entry name" value="Prot_kinase_dom"/>
</dbReference>
<dbReference type="Gene3D" id="1.10.510.10">
    <property type="entry name" value="Transferase(Phosphotransferase) domain 1"/>
    <property type="match status" value="1"/>
</dbReference>
<dbReference type="Gene3D" id="3.30.200.20">
    <property type="entry name" value="Phosphorylase Kinase, domain 1"/>
    <property type="match status" value="1"/>
</dbReference>
<dbReference type="Pfam" id="PF00069">
    <property type="entry name" value="Pkinase"/>
    <property type="match status" value="1"/>
</dbReference>
<evidence type="ECO:0000256" key="4">
    <source>
        <dbReference type="ARBA" id="ARBA00022777"/>
    </source>
</evidence>
<feature type="domain" description="Protein kinase" evidence="6">
    <location>
        <begin position="37"/>
        <end position="166"/>
    </location>
</feature>
<dbReference type="InterPro" id="IPR011009">
    <property type="entry name" value="Kinase-like_dom_sf"/>
</dbReference>
<evidence type="ECO:0000259" key="6">
    <source>
        <dbReference type="PROSITE" id="PS50011"/>
    </source>
</evidence>
<dbReference type="EMBL" id="AM469579">
    <property type="protein sequence ID" value="CAN79265.1"/>
    <property type="molecule type" value="Genomic_DNA"/>
</dbReference>
<dbReference type="GO" id="GO:0004674">
    <property type="term" value="F:protein serine/threonine kinase activity"/>
    <property type="evidence" value="ECO:0007669"/>
    <property type="project" value="UniProtKB-KW"/>
</dbReference>
<gene>
    <name evidence="7" type="ORF">VITISV_034882</name>
</gene>
<accession>A5BSM1</accession>
<evidence type="ECO:0000256" key="2">
    <source>
        <dbReference type="ARBA" id="ARBA00022679"/>
    </source>
</evidence>
<dbReference type="AlphaFoldDB" id="A5BSM1"/>
<reference evidence="7" key="1">
    <citation type="journal article" date="2007" name="PLoS ONE">
        <title>The first genome sequence of an elite grapevine cultivar (Pinot noir Vitis vinifera L.): coping with a highly heterozygous genome.</title>
        <authorList>
            <person name="Velasco R."/>
            <person name="Zharkikh A."/>
            <person name="Troggio M."/>
            <person name="Cartwright D.A."/>
            <person name="Cestaro A."/>
            <person name="Pruss D."/>
            <person name="Pindo M."/>
            <person name="FitzGerald L.M."/>
            <person name="Vezzulli S."/>
            <person name="Reid J."/>
            <person name="Malacarne G."/>
            <person name="Iliev D."/>
            <person name="Coppola G."/>
            <person name="Wardell B."/>
            <person name="Micheletti D."/>
            <person name="Macalma T."/>
            <person name="Facci M."/>
            <person name="Mitchell J.T."/>
            <person name="Perazzolli M."/>
            <person name="Eldredge G."/>
            <person name="Gatto P."/>
            <person name="Oyzerski R."/>
            <person name="Moretto M."/>
            <person name="Gutin N."/>
            <person name="Stefanini M."/>
            <person name="Chen Y."/>
            <person name="Segala C."/>
            <person name="Davenport C."/>
            <person name="Dematte L."/>
            <person name="Mraz A."/>
            <person name="Battilana J."/>
            <person name="Stormo K."/>
            <person name="Costa F."/>
            <person name="Tao Q."/>
            <person name="Si-Ammour A."/>
            <person name="Harkins T."/>
            <person name="Lackey A."/>
            <person name="Perbost C."/>
            <person name="Taillon B."/>
            <person name="Stella A."/>
            <person name="Solovyev V."/>
            <person name="Fawcett J.A."/>
            <person name="Sterck L."/>
            <person name="Vandepoele K."/>
            <person name="Grando S.M."/>
            <person name="Toppo S."/>
            <person name="Moser C."/>
            <person name="Lanchbury J."/>
            <person name="Bogden R."/>
            <person name="Skolnick M."/>
            <person name="Sgaramella V."/>
            <person name="Bhatnagar S.K."/>
            <person name="Fontana P."/>
            <person name="Gutin A."/>
            <person name="Van de Peer Y."/>
            <person name="Salamini F."/>
            <person name="Viola R."/>
        </authorList>
    </citation>
    <scope>NUCLEOTIDE SEQUENCE</scope>
</reference>
<dbReference type="SMART" id="SM00220">
    <property type="entry name" value="S_TKc"/>
    <property type="match status" value="1"/>
</dbReference>
<keyword evidence="3" id="KW-0547">Nucleotide-binding</keyword>
<protein>
    <recommendedName>
        <fullName evidence="6">Protein kinase domain-containing protein</fullName>
    </recommendedName>
</protein>
<evidence type="ECO:0000256" key="3">
    <source>
        <dbReference type="ARBA" id="ARBA00022741"/>
    </source>
</evidence>
<evidence type="ECO:0000256" key="5">
    <source>
        <dbReference type="ARBA" id="ARBA00022840"/>
    </source>
</evidence>
<dbReference type="PANTHER" id="PTHR43895:SF28">
    <property type="entry name" value="CBL-INTERACTING SERINE_THREONINE-PROTEIN KINASE 15"/>
    <property type="match status" value="1"/>
</dbReference>
<keyword evidence="2" id="KW-0808">Transferase</keyword>
<name>A5BSM1_VITVI</name>
<proteinExistence type="predicted"/>
<keyword evidence="4" id="KW-0418">Kinase</keyword>
<organism evidence="7">
    <name type="scientific">Vitis vinifera</name>
    <name type="common">Grape</name>
    <dbReference type="NCBI Taxonomy" id="29760"/>
    <lineage>
        <taxon>Eukaryota</taxon>
        <taxon>Viridiplantae</taxon>
        <taxon>Streptophyta</taxon>
        <taxon>Embryophyta</taxon>
        <taxon>Tracheophyta</taxon>
        <taxon>Spermatophyta</taxon>
        <taxon>Magnoliopsida</taxon>
        <taxon>eudicotyledons</taxon>
        <taxon>Gunneridae</taxon>
        <taxon>Pentapetalae</taxon>
        <taxon>rosids</taxon>
        <taxon>Vitales</taxon>
        <taxon>Vitaceae</taxon>
        <taxon>Viteae</taxon>
        <taxon>Vitis</taxon>
    </lineage>
</organism>